<dbReference type="EMBL" id="CP058910">
    <property type="protein sequence ID" value="QLH77637.1"/>
    <property type="molecule type" value="Genomic_DNA"/>
</dbReference>
<reference evidence="2 3" key="1">
    <citation type="submission" date="2020-07" db="EMBL/GenBank/DDBJ databases">
        <title>Halosimplex pelagicum sp. nov. and Halosimplex rubrum sp. nov., isolated from salted brown alga Laminaria, and emended description of the genus Halosimplex.</title>
        <authorList>
            <person name="Cui H."/>
        </authorList>
    </citation>
    <scope>NUCLEOTIDE SEQUENCE [LARGE SCALE GENOMIC DNA]</scope>
    <source>
        <strain evidence="2 3">R27</strain>
    </source>
</reference>
<feature type="coiled-coil region" evidence="1">
    <location>
        <begin position="14"/>
        <end position="53"/>
    </location>
</feature>
<dbReference type="KEGG" id="hrr:HZS55_10140"/>
<feature type="coiled-coil region" evidence="1">
    <location>
        <begin position="185"/>
        <end position="212"/>
    </location>
</feature>
<evidence type="ECO:0000313" key="3">
    <source>
        <dbReference type="Proteomes" id="UP000509667"/>
    </source>
</evidence>
<keyword evidence="3" id="KW-1185">Reference proteome</keyword>
<accession>A0A7D5P0J0</accession>
<keyword evidence="1" id="KW-0175">Coiled coil</keyword>
<name>A0A7D5P0J0_9EURY</name>
<sequence>MDEIDSQAMPRVLVEEFLEREEGTRALLDDLERATLEGDHEAVRERIRDLAENNQHVFYAVALSLSGSKQFYGDVEAQLGVEAADVLRDLGDTYPALAEPFGVVRTEQTRERRNPVTELEATTTYHGEAEVPVVSYTPKSGAVDLFEGQGSPEEVLQFASYLVQATTDSLDSALDHDYSVNTEELGALIDRQEELESELGRLRDQIDELRRTPVGDE</sequence>
<evidence type="ECO:0000313" key="2">
    <source>
        <dbReference type="EMBL" id="QLH77637.1"/>
    </source>
</evidence>
<protein>
    <submittedName>
        <fullName evidence="2">Uncharacterized protein</fullName>
    </submittedName>
</protein>
<dbReference type="GeneID" id="56078225"/>
<evidence type="ECO:0000256" key="1">
    <source>
        <dbReference type="SAM" id="Coils"/>
    </source>
</evidence>
<organism evidence="2 3">
    <name type="scientific">Halosimplex rubrum</name>
    <dbReference type="NCBI Taxonomy" id="869889"/>
    <lineage>
        <taxon>Archaea</taxon>
        <taxon>Methanobacteriati</taxon>
        <taxon>Methanobacteriota</taxon>
        <taxon>Stenosarchaea group</taxon>
        <taxon>Halobacteria</taxon>
        <taxon>Halobacteriales</taxon>
        <taxon>Haloarculaceae</taxon>
        <taxon>Halosimplex</taxon>
    </lineage>
</organism>
<gene>
    <name evidence="2" type="ORF">HZS55_10140</name>
</gene>
<dbReference type="Proteomes" id="UP000509667">
    <property type="component" value="Chromosome"/>
</dbReference>
<proteinExistence type="predicted"/>
<dbReference type="RefSeq" id="WP_179911560.1">
    <property type="nucleotide sequence ID" value="NZ_CP058910.1"/>
</dbReference>
<dbReference type="OrthoDB" id="227531at2157"/>
<dbReference type="AlphaFoldDB" id="A0A7D5P0J0"/>